<dbReference type="AlphaFoldDB" id="A0AAJ7TLN6"/>
<dbReference type="KEGG" id="pmrn:116947941"/>
<reference evidence="3" key="1">
    <citation type="submission" date="2025-08" db="UniProtKB">
        <authorList>
            <consortium name="RefSeq"/>
        </authorList>
    </citation>
    <scope>IDENTIFICATION</scope>
    <source>
        <tissue evidence="3">Sperm</tissue>
    </source>
</reference>
<feature type="region of interest" description="Disordered" evidence="1">
    <location>
        <begin position="255"/>
        <end position="277"/>
    </location>
</feature>
<feature type="compositionally biased region" description="Polar residues" evidence="1">
    <location>
        <begin position="312"/>
        <end position="327"/>
    </location>
</feature>
<evidence type="ECO:0000313" key="2">
    <source>
        <dbReference type="Proteomes" id="UP001318040"/>
    </source>
</evidence>
<evidence type="ECO:0000313" key="3">
    <source>
        <dbReference type="RefSeq" id="XP_032820164.1"/>
    </source>
</evidence>
<accession>A0AAJ7TLN6</accession>
<feature type="compositionally biased region" description="Basic and acidic residues" evidence="1">
    <location>
        <begin position="392"/>
        <end position="401"/>
    </location>
</feature>
<name>A0AAJ7TLN6_PETMA</name>
<dbReference type="GeneID" id="116947941"/>
<feature type="region of interest" description="Disordered" evidence="1">
    <location>
        <begin position="299"/>
        <end position="401"/>
    </location>
</feature>
<feature type="compositionally biased region" description="Low complexity" evidence="1">
    <location>
        <begin position="356"/>
        <end position="370"/>
    </location>
</feature>
<protein>
    <submittedName>
        <fullName evidence="3">Uncharacterized protein LOC116947941</fullName>
    </submittedName>
</protein>
<keyword evidence="2" id="KW-1185">Reference proteome</keyword>
<proteinExistence type="predicted"/>
<evidence type="ECO:0000256" key="1">
    <source>
        <dbReference type="SAM" id="MobiDB-lite"/>
    </source>
</evidence>
<organism evidence="2 3">
    <name type="scientific">Petromyzon marinus</name>
    <name type="common">Sea lamprey</name>
    <dbReference type="NCBI Taxonomy" id="7757"/>
    <lineage>
        <taxon>Eukaryota</taxon>
        <taxon>Metazoa</taxon>
        <taxon>Chordata</taxon>
        <taxon>Craniata</taxon>
        <taxon>Vertebrata</taxon>
        <taxon>Cyclostomata</taxon>
        <taxon>Hyperoartia</taxon>
        <taxon>Petromyzontiformes</taxon>
        <taxon>Petromyzontidae</taxon>
        <taxon>Petromyzon</taxon>
    </lineage>
</organism>
<gene>
    <name evidence="3" type="primary">LOC116947941</name>
</gene>
<sequence>MPSSSCDSSSSLLCSSSVFMSVPHLGVCSPPIESWSLLLELSQLLLLALALALLLASQGSTAPRPVEQLLLAWLRAGSDGWRGAWLRALNAQVSPCSSLRFIDLSMQLTSLTLSSALPEDTRLLFWWCVGGCAGELLVSERGREPQRLKLLPFHIEVSMCAQVLEEGLHITWCLGSESNLTIMCDPKESGVLADKAMRLLLESRPSLIVSALAASPSSSSSISSLPSIDKFVRDQVAPQASPARLPQCYTQEELVSPLSSPPLPSSRLQSTPPDCSSQLYPSSRIHPLLAIHADMQGDIQGDTQGARDWSSRETWGLSSEASQTVSEDGSEMHETARVVQRQCGWDSPLGHGSRASTQPWGSSSQSPSQPWRHRSQSPSGRLPHARPRRASLHVEEEEPRRLQKYYLQTPFSSGTPLDYAREVSDCRRSGSSESDGAWRGGDMVKGSHKQCGSNGVVMAKEPKQERLYSSSTHRYGRQSSRAGTRTLARNGTGIGTVTPAQAATGAGAEGGTRHGLVDGVQDSFEDFVARSRHPDVVLHHSTPRLASIVIKRLSMRLKQ</sequence>
<dbReference type="RefSeq" id="XP_032820164.1">
    <property type="nucleotide sequence ID" value="XM_032964273.1"/>
</dbReference>
<dbReference type="Proteomes" id="UP001318040">
    <property type="component" value="Chromosome 31"/>
</dbReference>
<feature type="compositionally biased region" description="Polar residues" evidence="1">
    <location>
        <begin position="467"/>
        <end position="489"/>
    </location>
</feature>
<feature type="region of interest" description="Disordered" evidence="1">
    <location>
        <begin position="423"/>
        <end position="493"/>
    </location>
</feature>